<gene>
    <name evidence="2" type="ORF">EVJ58_g11181</name>
</gene>
<proteinExistence type="predicted"/>
<name>A0A4Y9XLP7_9APHY</name>
<feature type="region of interest" description="Disordered" evidence="1">
    <location>
        <begin position="1"/>
        <end position="24"/>
    </location>
</feature>
<dbReference type="EMBL" id="SEKV01001685">
    <property type="protein sequence ID" value="TFY50111.1"/>
    <property type="molecule type" value="Genomic_DNA"/>
</dbReference>
<feature type="region of interest" description="Disordered" evidence="1">
    <location>
        <begin position="83"/>
        <end position="111"/>
    </location>
</feature>
<organism evidence="2 3">
    <name type="scientific">Rhodofomes roseus</name>
    <dbReference type="NCBI Taxonomy" id="34475"/>
    <lineage>
        <taxon>Eukaryota</taxon>
        <taxon>Fungi</taxon>
        <taxon>Dikarya</taxon>
        <taxon>Basidiomycota</taxon>
        <taxon>Agaricomycotina</taxon>
        <taxon>Agaricomycetes</taxon>
        <taxon>Polyporales</taxon>
        <taxon>Rhodofomes</taxon>
    </lineage>
</organism>
<feature type="compositionally biased region" description="Basic and acidic residues" evidence="1">
    <location>
        <begin position="1"/>
        <end position="11"/>
    </location>
</feature>
<feature type="compositionally biased region" description="Acidic residues" evidence="1">
    <location>
        <begin position="98"/>
        <end position="111"/>
    </location>
</feature>
<sequence length="111" mass="11970">FAPKEVPDKADPVVPPGNGAPGEVGLLKEIEGSGRAPEKWWAFKLWLAYPRKEVVWEPSKRLGDVEALRGGGQLIVELVADADSAKAKGKQRASDVPAGEDEDDDGYETED</sequence>
<protein>
    <submittedName>
        <fullName evidence="2">Uncharacterized protein</fullName>
    </submittedName>
</protein>
<evidence type="ECO:0000256" key="1">
    <source>
        <dbReference type="SAM" id="MobiDB-lite"/>
    </source>
</evidence>
<reference evidence="2 3" key="1">
    <citation type="submission" date="2019-01" db="EMBL/GenBank/DDBJ databases">
        <title>Genome sequencing of the rare red list fungi Fomitopsis rosea.</title>
        <authorList>
            <person name="Buettner E."/>
            <person name="Kellner H."/>
        </authorList>
    </citation>
    <scope>NUCLEOTIDE SEQUENCE [LARGE SCALE GENOMIC DNA]</scope>
    <source>
        <strain evidence="2 3">DSM 105464</strain>
    </source>
</reference>
<dbReference type="Proteomes" id="UP000298390">
    <property type="component" value="Unassembled WGS sequence"/>
</dbReference>
<dbReference type="STRING" id="34475.A0A4Y9XLP7"/>
<feature type="non-terminal residue" evidence="2">
    <location>
        <position position="1"/>
    </location>
</feature>
<evidence type="ECO:0000313" key="3">
    <source>
        <dbReference type="Proteomes" id="UP000298390"/>
    </source>
</evidence>
<evidence type="ECO:0000313" key="2">
    <source>
        <dbReference type="EMBL" id="TFY50111.1"/>
    </source>
</evidence>
<comment type="caution">
    <text evidence="2">The sequence shown here is derived from an EMBL/GenBank/DDBJ whole genome shotgun (WGS) entry which is preliminary data.</text>
</comment>
<accession>A0A4Y9XLP7</accession>
<dbReference type="AlphaFoldDB" id="A0A4Y9XLP7"/>